<evidence type="ECO:0000256" key="4">
    <source>
        <dbReference type="ARBA" id="ARBA00023136"/>
    </source>
</evidence>
<dbReference type="Proteomes" id="UP000306808">
    <property type="component" value="Unassembled WGS sequence"/>
</dbReference>
<evidence type="ECO:0000256" key="5">
    <source>
        <dbReference type="ARBA" id="ARBA00023237"/>
    </source>
</evidence>
<organism evidence="8 9">
    <name type="scientific">Sphingobacterium olei</name>
    <dbReference type="NCBI Taxonomy" id="2571155"/>
    <lineage>
        <taxon>Bacteria</taxon>
        <taxon>Pseudomonadati</taxon>
        <taxon>Bacteroidota</taxon>
        <taxon>Sphingobacteriia</taxon>
        <taxon>Sphingobacteriales</taxon>
        <taxon>Sphingobacteriaceae</taxon>
        <taxon>Sphingobacterium</taxon>
    </lineage>
</organism>
<evidence type="ECO:0000313" key="8">
    <source>
        <dbReference type="EMBL" id="TJZ62800.1"/>
    </source>
</evidence>
<comment type="similarity">
    <text evidence="2">Belongs to the SusD family.</text>
</comment>
<keyword evidence="5" id="KW-0998">Cell outer membrane</keyword>
<feature type="domain" description="RagB/SusD" evidence="6">
    <location>
        <begin position="335"/>
        <end position="486"/>
    </location>
</feature>
<sequence length="491" mass="54902">MIRKIYIILVSMVVLGISSCNDFLDLKPMSYPTDENFWQTDDDANSGVAAIYALIRQAFNYSGGMTFYAYGDFPSDEFTTSGGAPWMFNHVIDMNWSFAVPSSDTGNPLLRLRRYDIFYRAIDQANRVLKYVPDMSASAFASEQARNRLIGEAYFCRAFVYFYMSRVWGGVPLVTETIQVDEAQDIDAVKAEEILDQCLQDIASAKSLLSWDRGSSSTRAIRANKTALFALEAHIHAWNQDYTLCAEAADSVLTYGGLAYVGRGESYKSIFVGQSNEGIFEISQNATNEGTVSGIGMNTLVEPYLRGRTGNPGLIISPTHIGSLYPTDDLRLTNAFDLQASETSAVCTKYSNVTYTDETANAIAVFKNNIIIFRYSDIKLLYAEALAATGREVAATSVLNEVRNQAGIGDWDLNGDLFEEIIAERGRELFLEGHRFYDLIRLGRFKGKLLFGSKMTATQFNAGKYYWPFDPSLLNVNRRLRQTSFWSTVNM</sequence>
<keyword evidence="9" id="KW-1185">Reference proteome</keyword>
<keyword evidence="3" id="KW-0732">Signal</keyword>
<dbReference type="CDD" id="cd08977">
    <property type="entry name" value="SusD"/>
    <property type="match status" value="1"/>
</dbReference>
<dbReference type="Pfam" id="PF14322">
    <property type="entry name" value="SusD-like_3"/>
    <property type="match status" value="1"/>
</dbReference>
<name>A0A4U0P6A3_9SPHI</name>
<evidence type="ECO:0000256" key="3">
    <source>
        <dbReference type="ARBA" id="ARBA00022729"/>
    </source>
</evidence>
<comment type="caution">
    <text evidence="8">The sequence shown here is derived from an EMBL/GenBank/DDBJ whole genome shotgun (WGS) entry which is preliminary data.</text>
</comment>
<evidence type="ECO:0000313" key="9">
    <source>
        <dbReference type="Proteomes" id="UP000306808"/>
    </source>
</evidence>
<evidence type="ECO:0000256" key="2">
    <source>
        <dbReference type="ARBA" id="ARBA00006275"/>
    </source>
</evidence>
<gene>
    <name evidence="8" type="ORF">FAZ15_00370</name>
</gene>
<comment type="subcellular location">
    <subcellularLocation>
        <location evidence="1">Cell outer membrane</location>
    </subcellularLocation>
</comment>
<dbReference type="Gene3D" id="1.25.40.390">
    <property type="match status" value="1"/>
</dbReference>
<dbReference type="EMBL" id="SUME01000001">
    <property type="protein sequence ID" value="TJZ62800.1"/>
    <property type="molecule type" value="Genomic_DNA"/>
</dbReference>
<feature type="domain" description="SusD-like N-terminal" evidence="7">
    <location>
        <begin position="23"/>
        <end position="235"/>
    </location>
</feature>
<dbReference type="AlphaFoldDB" id="A0A4U0P6A3"/>
<evidence type="ECO:0000256" key="1">
    <source>
        <dbReference type="ARBA" id="ARBA00004442"/>
    </source>
</evidence>
<keyword evidence="4" id="KW-0472">Membrane</keyword>
<accession>A0A4U0P6A3</accession>
<dbReference type="RefSeq" id="WP_136899023.1">
    <property type="nucleotide sequence ID" value="NZ_SUME01000001.1"/>
</dbReference>
<evidence type="ECO:0000259" key="6">
    <source>
        <dbReference type="Pfam" id="PF07980"/>
    </source>
</evidence>
<dbReference type="InterPro" id="IPR033985">
    <property type="entry name" value="SusD-like_N"/>
</dbReference>
<proteinExistence type="inferred from homology"/>
<dbReference type="OrthoDB" id="9773740at2"/>
<dbReference type="SUPFAM" id="SSF48452">
    <property type="entry name" value="TPR-like"/>
    <property type="match status" value="1"/>
</dbReference>
<protein>
    <submittedName>
        <fullName evidence="8">RagB/SusD family nutrient uptake outer membrane protein</fullName>
    </submittedName>
</protein>
<dbReference type="InterPro" id="IPR012944">
    <property type="entry name" value="SusD_RagB_dom"/>
</dbReference>
<dbReference type="InterPro" id="IPR011990">
    <property type="entry name" value="TPR-like_helical_dom_sf"/>
</dbReference>
<evidence type="ECO:0000259" key="7">
    <source>
        <dbReference type="Pfam" id="PF14322"/>
    </source>
</evidence>
<dbReference type="GO" id="GO:0009279">
    <property type="term" value="C:cell outer membrane"/>
    <property type="evidence" value="ECO:0007669"/>
    <property type="project" value="UniProtKB-SubCell"/>
</dbReference>
<reference evidence="8 9" key="1">
    <citation type="submission" date="2019-04" db="EMBL/GenBank/DDBJ databases">
        <title>Sphingobacterium olei sp. nov., isolated from oil-contaminated soil.</title>
        <authorList>
            <person name="Liu B."/>
        </authorList>
    </citation>
    <scope>NUCLEOTIDE SEQUENCE [LARGE SCALE GENOMIC DNA]</scope>
    <source>
        <strain evidence="8 9">HAL-9</strain>
    </source>
</reference>
<dbReference type="Pfam" id="PF07980">
    <property type="entry name" value="SusD_RagB"/>
    <property type="match status" value="1"/>
</dbReference>
<dbReference type="PROSITE" id="PS51257">
    <property type="entry name" value="PROKAR_LIPOPROTEIN"/>
    <property type="match status" value="1"/>
</dbReference>